<dbReference type="Pfam" id="PF02906">
    <property type="entry name" value="Fe_hyd_lg_C"/>
    <property type="match status" value="1"/>
</dbReference>
<accession>A0A7R9BN78</accession>
<evidence type="ECO:0000259" key="3">
    <source>
        <dbReference type="Pfam" id="PF02906"/>
    </source>
</evidence>
<comment type="function">
    <text evidence="2">Component of the cytosolic iron-sulfur (Fe/S) protein assembly machinery. Required for maturation of extramitochondrial Fe/S proteins.</text>
</comment>
<dbReference type="AlphaFoldDB" id="A0A7R9BN78"/>
<feature type="domain" description="Iron hydrogenase large subunit C-terminal" evidence="3">
    <location>
        <begin position="113"/>
        <end position="418"/>
    </location>
</feature>
<name>A0A7R9BN78_9CRUS</name>
<evidence type="ECO:0000313" key="5">
    <source>
        <dbReference type="Proteomes" id="UP000678499"/>
    </source>
</evidence>
<evidence type="ECO:0000256" key="1">
    <source>
        <dbReference type="ARBA" id="ARBA00006596"/>
    </source>
</evidence>
<dbReference type="InterPro" id="IPR004108">
    <property type="entry name" value="Fe_hydrogenase_lsu_C"/>
</dbReference>
<dbReference type="Gene3D" id="3.40.50.1780">
    <property type="match status" value="1"/>
</dbReference>
<comment type="similarity">
    <text evidence="1">Belongs to the NARF family.</text>
</comment>
<gene>
    <name evidence="4" type="ORF">NMOB1V02_LOCUS5102</name>
</gene>
<dbReference type="SUPFAM" id="SSF53920">
    <property type="entry name" value="Fe-only hydrogenase"/>
    <property type="match status" value="1"/>
</dbReference>
<evidence type="ECO:0000313" key="4">
    <source>
        <dbReference type="EMBL" id="CAD7277368.1"/>
    </source>
</evidence>
<evidence type="ECO:0000256" key="2">
    <source>
        <dbReference type="ARBA" id="ARBA00025700"/>
    </source>
</evidence>
<dbReference type="InterPro" id="IPR009016">
    <property type="entry name" value="Fe_hydrogenase"/>
</dbReference>
<protein>
    <recommendedName>
        <fullName evidence="3">Iron hydrogenase large subunit C-terminal domain-containing protein</fullName>
    </recommendedName>
</protein>
<reference evidence="4" key="1">
    <citation type="submission" date="2020-11" db="EMBL/GenBank/DDBJ databases">
        <authorList>
            <person name="Tran Van P."/>
        </authorList>
    </citation>
    <scope>NUCLEOTIDE SEQUENCE</scope>
</reference>
<dbReference type="OrthoDB" id="10253113at2759"/>
<keyword evidence="5" id="KW-1185">Reference proteome</keyword>
<dbReference type="Gene3D" id="3.40.950.10">
    <property type="entry name" value="Fe-only Hydrogenase (Larger Subunit), Chain L, domain 3"/>
    <property type="match status" value="1"/>
</dbReference>
<proteinExistence type="inferred from homology"/>
<dbReference type="EMBL" id="OA882922">
    <property type="protein sequence ID" value="CAD7277368.1"/>
    <property type="molecule type" value="Genomic_DNA"/>
</dbReference>
<dbReference type="InterPro" id="IPR050340">
    <property type="entry name" value="Cytosolic_Fe-S_CAF"/>
</dbReference>
<dbReference type="EMBL" id="CAJPEX010000885">
    <property type="protein sequence ID" value="CAG0917520.1"/>
    <property type="molecule type" value="Genomic_DNA"/>
</dbReference>
<sequence length="532" mass="59171">MASYFSGALQITDLDDFIAPSQECVKPIEIKKADKASDGLIRIQKDGSYVEEKKDGSKRVLQRAQITLNDCLACSGCITSAEHILITQQSSAELLKVLAENESCSDQDPAWKLVVVSLSLQSILSLAQKYALEAQECAKKICGYLKKKGVHRIYDISTASEISLRASTSEFIERWKKRDEDPFALPMLSSACPGWVCYAEKTHGNFILPYIARAKSPQQIMGSIVKGHLARNIFCKKTNQIFHVTVMPCFDKKLEASRPDFASPIQDDGNGGIRDVDCVLTSIEIQDMILKDGVDLTLVDPENLDEIIPCPDAPIPDHDYTVLGRMGSSSGGFLHRVFLRAAKTLFDTELDTVELKQIRNQDFQETILEKNDQAALHFALAYGFNNIQNMIQKLKRKKAVGWQYVEVMACPSGCVNGGAQIRPDNDEVKPRELASTLSQKYAELPKWDDVQDALVDDLLKAWLDVRHPGDLSKSNPKTACLFTEYHAVPKMGKIGLNPSNPVTRGDLVRIVERRPDLGFVVKRPAERLRGSA</sequence>
<dbReference type="PANTHER" id="PTHR11615">
    <property type="entry name" value="NITRATE, FORMATE, IRON DEHYDROGENASE"/>
    <property type="match status" value="1"/>
</dbReference>
<dbReference type="Proteomes" id="UP000678499">
    <property type="component" value="Unassembled WGS sequence"/>
</dbReference>
<organism evidence="4">
    <name type="scientific">Notodromas monacha</name>
    <dbReference type="NCBI Taxonomy" id="399045"/>
    <lineage>
        <taxon>Eukaryota</taxon>
        <taxon>Metazoa</taxon>
        <taxon>Ecdysozoa</taxon>
        <taxon>Arthropoda</taxon>
        <taxon>Crustacea</taxon>
        <taxon>Oligostraca</taxon>
        <taxon>Ostracoda</taxon>
        <taxon>Podocopa</taxon>
        <taxon>Podocopida</taxon>
        <taxon>Cypridocopina</taxon>
        <taxon>Cypridoidea</taxon>
        <taxon>Cyprididae</taxon>
        <taxon>Notodromas</taxon>
    </lineage>
</organism>